<evidence type="ECO:0000256" key="7">
    <source>
        <dbReference type="SAM" id="MobiDB-lite"/>
    </source>
</evidence>
<dbReference type="FunFam" id="2.20.25.80:FF:000006">
    <property type="entry name" value="WRKY transcription factor"/>
    <property type="match status" value="1"/>
</dbReference>
<dbReference type="GO" id="GO:0005634">
    <property type="term" value="C:nucleus"/>
    <property type="evidence" value="ECO:0007669"/>
    <property type="project" value="UniProtKB-SubCell"/>
</dbReference>
<dbReference type="AlphaFoldDB" id="A0AAW1R2T0"/>
<name>A0AAW1R2T0_9CHLO</name>
<feature type="region of interest" description="Disordered" evidence="7">
    <location>
        <begin position="485"/>
        <end position="549"/>
    </location>
</feature>
<sequence>MPVSTDNPVNRCRTTSIPSEQFQRSSGDRPVEENQHHWSPQILLPHGRGLQPSPTTGLSGLSSFGRDYHDCVKFATAPHPGSWSPTPSTEQGRTKRPTCANGDGYSWRKYGEKYVKGSPFPRSYYKCSHLGCTVKKIIERDADSGHLYQTTSQGNHCHPRPGSQDPAKSEKRHRSSTSSQQSLEDDWAPCPMEDDDANDTVFSLDREPSSASGSPDCESDLWDQARAQAVNWREAQREAKRRRLEQDAVARLTAMKEEREGLSTGPLDPEHDEDLDGNGDGHAEEGPIHSRPSFTSAASSKQTFEVPLSGGSVNDGYRWRKYGQKMVKGNIHPRSYYKCTYSGCGVRKHVERSGLHPDRLLITYEGEHMHDVPDVGSARSKKPARAAPDPPEEQPVMASLAAENRIRNAHLGPRYLSSQQARVPGILDASDEDPADLQRSIGARKRTEGPWAWPASAPADIPSSGGSIPFTASSFLRHAARSAFRRPTITLPPPTPIPSPAHLDKPDLDSASWDPSRLLSTPSSKSSRDDETPLTSPANLRRLSQQLNC</sequence>
<dbReference type="Proteomes" id="UP001438707">
    <property type="component" value="Unassembled WGS sequence"/>
</dbReference>
<evidence type="ECO:0000256" key="2">
    <source>
        <dbReference type="ARBA" id="ARBA00022737"/>
    </source>
</evidence>
<dbReference type="EMBL" id="JALJOS010000016">
    <property type="protein sequence ID" value="KAK9828255.1"/>
    <property type="molecule type" value="Genomic_DNA"/>
</dbReference>
<feature type="compositionally biased region" description="Low complexity" evidence="7">
    <location>
        <begin position="515"/>
        <end position="525"/>
    </location>
</feature>
<evidence type="ECO:0000256" key="5">
    <source>
        <dbReference type="ARBA" id="ARBA00023163"/>
    </source>
</evidence>
<feature type="region of interest" description="Disordered" evidence="7">
    <location>
        <begin position="254"/>
        <end position="310"/>
    </location>
</feature>
<comment type="subcellular location">
    <subcellularLocation>
        <location evidence="1">Nucleus</location>
    </subcellularLocation>
</comment>
<dbReference type="Gene3D" id="2.20.25.80">
    <property type="entry name" value="WRKY domain"/>
    <property type="match status" value="2"/>
</dbReference>
<feature type="compositionally biased region" description="Pro residues" evidence="7">
    <location>
        <begin position="490"/>
        <end position="499"/>
    </location>
</feature>
<proteinExistence type="predicted"/>
<feature type="domain" description="WRKY" evidence="8">
    <location>
        <begin position="103"/>
        <end position="161"/>
    </location>
</feature>
<feature type="compositionally biased region" description="Polar residues" evidence="7">
    <location>
        <begin position="292"/>
        <end position="303"/>
    </location>
</feature>
<feature type="domain" description="WRKY" evidence="8">
    <location>
        <begin position="314"/>
        <end position="373"/>
    </location>
</feature>
<feature type="region of interest" description="Disordered" evidence="7">
    <location>
        <begin position="1"/>
        <end position="58"/>
    </location>
</feature>
<organism evidence="9 10">
    <name type="scientific">Apatococcus lobatus</name>
    <dbReference type="NCBI Taxonomy" id="904363"/>
    <lineage>
        <taxon>Eukaryota</taxon>
        <taxon>Viridiplantae</taxon>
        <taxon>Chlorophyta</taxon>
        <taxon>core chlorophytes</taxon>
        <taxon>Trebouxiophyceae</taxon>
        <taxon>Chlorellales</taxon>
        <taxon>Chlorellaceae</taxon>
        <taxon>Apatococcus</taxon>
    </lineage>
</organism>
<feature type="region of interest" description="Disordered" evidence="7">
    <location>
        <begin position="443"/>
        <end position="465"/>
    </location>
</feature>
<dbReference type="InterPro" id="IPR036576">
    <property type="entry name" value="WRKY_dom_sf"/>
</dbReference>
<protein>
    <recommendedName>
        <fullName evidence="8">WRKY domain-containing protein</fullName>
    </recommendedName>
</protein>
<dbReference type="SUPFAM" id="SSF118290">
    <property type="entry name" value="WRKY DNA-binding domain"/>
    <property type="match status" value="2"/>
</dbReference>
<evidence type="ECO:0000313" key="10">
    <source>
        <dbReference type="Proteomes" id="UP001438707"/>
    </source>
</evidence>
<reference evidence="9 10" key="1">
    <citation type="journal article" date="2024" name="Nat. Commun.">
        <title>Phylogenomics reveals the evolutionary origins of lichenization in chlorophyte algae.</title>
        <authorList>
            <person name="Puginier C."/>
            <person name="Libourel C."/>
            <person name="Otte J."/>
            <person name="Skaloud P."/>
            <person name="Haon M."/>
            <person name="Grisel S."/>
            <person name="Petersen M."/>
            <person name="Berrin J.G."/>
            <person name="Delaux P.M."/>
            <person name="Dal Grande F."/>
            <person name="Keller J."/>
        </authorList>
    </citation>
    <scope>NUCLEOTIDE SEQUENCE [LARGE SCALE GENOMIC DNA]</scope>
    <source>
        <strain evidence="9 10">SAG 2145</strain>
    </source>
</reference>
<dbReference type="InterPro" id="IPR044810">
    <property type="entry name" value="WRKY_plant"/>
</dbReference>
<keyword evidence="4" id="KW-0238">DNA-binding</keyword>
<feature type="compositionally biased region" description="Basic and acidic residues" evidence="7">
    <location>
        <begin position="26"/>
        <end position="36"/>
    </location>
</feature>
<keyword evidence="10" id="KW-1185">Reference proteome</keyword>
<feature type="compositionally biased region" description="Basic and acidic residues" evidence="7">
    <location>
        <begin position="279"/>
        <end position="288"/>
    </location>
</feature>
<evidence type="ECO:0000256" key="6">
    <source>
        <dbReference type="ARBA" id="ARBA00023242"/>
    </source>
</evidence>
<feature type="compositionally biased region" description="Polar residues" evidence="7">
    <location>
        <begin position="1"/>
        <end position="25"/>
    </location>
</feature>
<feature type="region of interest" description="Disordered" evidence="7">
    <location>
        <begin position="78"/>
        <end position="100"/>
    </location>
</feature>
<dbReference type="GO" id="GO:0003700">
    <property type="term" value="F:DNA-binding transcription factor activity"/>
    <property type="evidence" value="ECO:0007669"/>
    <property type="project" value="InterPro"/>
</dbReference>
<dbReference type="PROSITE" id="PS50811">
    <property type="entry name" value="WRKY"/>
    <property type="match status" value="2"/>
</dbReference>
<dbReference type="InterPro" id="IPR003657">
    <property type="entry name" value="WRKY_dom"/>
</dbReference>
<accession>A0AAW1R2T0</accession>
<dbReference type="SMART" id="SM00774">
    <property type="entry name" value="WRKY"/>
    <property type="match status" value="2"/>
</dbReference>
<dbReference type="PANTHER" id="PTHR31221:SF193">
    <property type="entry name" value="WRKY TRANSCRIPTION FACTOR PROTEIN 1-RELATED"/>
    <property type="match status" value="1"/>
</dbReference>
<evidence type="ECO:0000259" key="8">
    <source>
        <dbReference type="PROSITE" id="PS50811"/>
    </source>
</evidence>
<keyword evidence="3" id="KW-0805">Transcription regulation</keyword>
<feature type="region of interest" description="Disordered" evidence="7">
    <location>
        <begin position="147"/>
        <end position="220"/>
    </location>
</feature>
<dbReference type="Pfam" id="PF03106">
    <property type="entry name" value="WRKY"/>
    <property type="match status" value="2"/>
</dbReference>
<comment type="caution">
    <text evidence="9">The sequence shown here is derived from an EMBL/GenBank/DDBJ whole genome shotgun (WGS) entry which is preliminary data.</text>
</comment>
<gene>
    <name evidence="9" type="ORF">WJX74_005773</name>
</gene>
<keyword evidence="2" id="KW-0677">Repeat</keyword>
<evidence type="ECO:0000256" key="4">
    <source>
        <dbReference type="ARBA" id="ARBA00023125"/>
    </source>
</evidence>
<feature type="compositionally biased region" description="Polar residues" evidence="7">
    <location>
        <begin position="533"/>
        <end position="549"/>
    </location>
</feature>
<dbReference type="PANTHER" id="PTHR31221">
    <property type="entry name" value="WRKY TRANSCRIPTION FACTOR PROTEIN 1-RELATED"/>
    <property type="match status" value="1"/>
</dbReference>
<evidence type="ECO:0000313" key="9">
    <source>
        <dbReference type="EMBL" id="KAK9828255.1"/>
    </source>
</evidence>
<keyword evidence="6" id="KW-0539">Nucleus</keyword>
<evidence type="ECO:0000256" key="1">
    <source>
        <dbReference type="ARBA" id="ARBA00004123"/>
    </source>
</evidence>
<dbReference type="GO" id="GO:0043565">
    <property type="term" value="F:sequence-specific DNA binding"/>
    <property type="evidence" value="ECO:0007669"/>
    <property type="project" value="InterPro"/>
</dbReference>
<feature type="region of interest" description="Disordered" evidence="7">
    <location>
        <begin position="371"/>
        <end position="395"/>
    </location>
</feature>
<evidence type="ECO:0000256" key="3">
    <source>
        <dbReference type="ARBA" id="ARBA00023015"/>
    </source>
</evidence>
<feature type="compositionally biased region" description="Acidic residues" evidence="7">
    <location>
        <begin position="183"/>
        <end position="198"/>
    </location>
</feature>
<keyword evidence="5" id="KW-0804">Transcription</keyword>